<dbReference type="EMBL" id="LR796187">
    <property type="protein sequence ID" value="CAB4125209.1"/>
    <property type="molecule type" value="Genomic_DNA"/>
</dbReference>
<proteinExistence type="predicted"/>
<sequence>MKINELIQDFEIWTTNEEKELLNKLKDPVKLASLNEHDQFRVQALIRKSLVSKIGMEDPSIVANEKFK</sequence>
<reference evidence="2" key="1">
    <citation type="submission" date="2020-05" db="EMBL/GenBank/DDBJ databases">
        <authorList>
            <person name="Chiriac C."/>
            <person name="Salcher M."/>
            <person name="Ghai R."/>
            <person name="Kavagutti S V."/>
        </authorList>
    </citation>
    <scope>NUCLEOTIDE SEQUENCE</scope>
</reference>
<organism evidence="2">
    <name type="scientific">uncultured Caudovirales phage</name>
    <dbReference type="NCBI Taxonomy" id="2100421"/>
    <lineage>
        <taxon>Viruses</taxon>
        <taxon>Duplodnaviria</taxon>
        <taxon>Heunggongvirae</taxon>
        <taxon>Uroviricota</taxon>
        <taxon>Caudoviricetes</taxon>
        <taxon>Peduoviridae</taxon>
        <taxon>Maltschvirus</taxon>
        <taxon>Maltschvirus maltsch</taxon>
    </lineage>
</organism>
<accession>A0A6J7WE72</accession>
<dbReference type="EMBL" id="LR798231">
    <property type="protein sequence ID" value="CAB5208632.1"/>
    <property type="molecule type" value="Genomic_DNA"/>
</dbReference>
<gene>
    <name evidence="2" type="ORF">UFOVP181_94</name>
    <name evidence="1" type="ORF">UFOVP57_68</name>
</gene>
<protein>
    <submittedName>
        <fullName evidence="2">Uncharacterized protein</fullName>
    </submittedName>
</protein>
<evidence type="ECO:0000313" key="2">
    <source>
        <dbReference type="EMBL" id="CAB5208632.1"/>
    </source>
</evidence>
<name>A0A6J7WE72_9CAUD</name>
<evidence type="ECO:0000313" key="1">
    <source>
        <dbReference type="EMBL" id="CAB4125209.1"/>
    </source>
</evidence>